<dbReference type="InterPro" id="IPR004792">
    <property type="entry name" value="BaiN-like"/>
</dbReference>
<organism evidence="6 7">
    <name type="scientific">Candidatus Aquitaenariimonas noxiae</name>
    <dbReference type="NCBI Taxonomy" id="1974741"/>
    <lineage>
        <taxon>Bacteria</taxon>
        <taxon>Pseudomonadati</taxon>
        <taxon>Candidatus Omnitrophota</taxon>
        <taxon>Candidatus Aquitaenariimonas</taxon>
    </lineage>
</organism>
<dbReference type="SUPFAM" id="SSF51905">
    <property type="entry name" value="FAD/NAD(P)-binding domain"/>
    <property type="match status" value="1"/>
</dbReference>
<evidence type="ECO:0000256" key="1">
    <source>
        <dbReference type="ARBA" id="ARBA00001974"/>
    </source>
</evidence>
<evidence type="ECO:0000256" key="2">
    <source>
        <dbReference type="ARBA" id="ARBA00022630"/>
    </source>
</evidence>
<dbReference type="PRINTS" id="PR00411">
    <property type="entry name" value="PNDRDTASEI"/>
</dbReference>
<evidence type="ECO:0000259" key="5">
    <source>
        <dbReference type="Pfam" id="PF22780"/>
    </source>
</evidence>
<dbReference type="InterPro" id="IPR055178">
    <property type="entry name" value="RsdA/BaiN/AoA(So)-like_dom"/>
</dbReference>
<dbReference type="Gene3D" id="1.10.8.260">
    <property type="entry name" value="HI0933 insert domain-like"/>
    <property type="match status" value="1"/>
</dbReference>
<feature type="domain" description="RsdA/BaiN/AoA(So)-like Rossmann fold-like" evidence="4">
    <location>
        <begin position="5"/>
        <end position="408"/>
    </location>
</feature>
<dbReference type="PRINTS" id="PR00368">
    <property type="entry name" value="FADPNR"/>
</dbReference>
<feature type="domain" description="RsdA/BaiN/AoA(So)-like insert" evidence="5">
    <location>
        <begin position="192"/>
        <end position="355"/>
    </location>
</feature>
<dbReference type="Gene3D" id="2.40.30.10">
    <property type="entry name" value="Translation factors"/>
    <property type="match status" value="1"/>
</dbReference>
<keyword evidence="3" id="KW-0274">FAD</keyword>
<gene>
    <name evidence="6" type="ORF">COS99_05090</name>
</gene>
<dbReference type="NCBIfam" id="TIGR00275">
    <property type="entry name" value="aminoacetone oxidase family FAD-binding enzyme"/>
    <property type="match status" value="1"/>
</dbReference>
<dbReference type="SUPFAM" id="SSF160996">
    <property type="entry name" value="HI0933 insert domain-like"/>
    <property type="match status" value="1"/>
</dbReference>
<dbReference type="Gene3D" id="3.50.50.60">
    <property type="entry name" value="FAD/NAD(P)-binding domain"/>
    <property type="match status" value="1"/>
</dbReference>
<evidence type="ECO:0000256" key="3">
    <source>
        <dbReference type="ARBA" id="ARBA00022827"/>
    </source>
</evidence>
<sequence>MQAYDIAVIGGGAAGSMAAIRASQLNARVILIERNESICRKILLTGKGRCNVTNIADIDAFIEKFGKQGHFLRSAFSVFFNKNLISFFESKGLKLKIERQGRVFPITNEASSIVRVLNACLAENKVNVLYGKRLRNLTPKKDFFELELENSFGIDAKKVILSTGGASYRATGSTGDGFKIAAELGHSIIPPKPALVPLKTKEPWVKELQGLSLKNIRVTFEYGKKRMASNIGELIFTHFGVSGPLILDLSGQVICMMDEYEEVPFSIDLKPGLEVEQLENRLLKDFKAGGNTQFKNFMKDLLPNSLVPVFVRLSKVDPSKKVNQITQKERIAIMALLKSLPLTIVGSLPIEEAMVTAGGVSTKEIDPKTMESKIVPGLFLAGEIIDGSAPSGGYNLQQAFSTGYLAGEKAATCVK</sequence>
<dbReference type="InterPro" id="IPR023166">
    <property type="entry name" value="BaiN-like_dom_sf"/>
</dbReference>
<evidence type="ECO:0000313" key="7">
    <source>
        <dbReference type="Proteomes" id="UP000230052"/>
    </source>
</evidence>
<proteinExistence type="predicted"/>
<dbReference type="Pfam" id="PF22780">
    <property type="entry name" value="HI0933_like_1st"/>
    <property type="match status" value="1"/>
</dbReference>
<dbReference type="Pfam" id="PF03486">
    <property type="entry name" value="HI0933_like"/>
    <property type="match status" value="1"/>
</dbReference>
<comment type="cofactor">
    <cofactor evidence="1">
        <name>FAD</name>
        <dbReference type="ChEBI" id="CHEBI:57692"/>
    </cofactor>
</comment>
<dbReference type="Proteomes" id="UP000230052">
    <property type="component" value="Unassembled WGS sequence"/>
</dbReference>
<evidence type="ECO:0000259" key="4">
    <source>
        <dbReference type="Pfam" id="PF03486"/>
    </source>
</evidence>
<dbReference type="AlphaFoldDB" id="A0A2J0KSH8"/>
<dbReference type="PANTHER" id="PTHR42887">
    <property type="entry name" value="OS12G0638800 PROTEIN"/>
    <property type="match status" value="1"/>
</dbReference>
<evidence type="ECO:0000313" key="6">
    <source>
        <dbReference type="EMBL" id="PIU41482.1"/>
    </source>
</evidence>
<reference evidence="6 7" key="1">
    <citation type="submission" date="2017-09" db="EMBL/GenBank/DDBJ databases">
        <title>Depth-based differentiation of microbial function through sediment-hosted aquifers and enrichment of novel symbionts in the deep terrestrial subsurface.</title>
        <authorList>
            <person name="Probst A.J."/>
            <person name="Ladd B."/>
            <person name="Jarett J.K."/>
            <person name="Geller-Mcgrath D.E."/>
            <person name="Sieber C.M."/>
            <person name="Emerson J.B."/>
            <person name="Anantharaman K."/>
            <person name="Thomas B.C."/>
            <person name="Malmstrom R."/>
            <person name="Stieglmeier M."/>
            <person name="Klingl A."/>
            <person name="Woyke T."/>
            <person name="Ryan C.M."/>
            <person name="Banfield J.F."/>
        </authorList>
    </citation>
    <scope>NUCLEOTIDE SEQUENCE [LARGE SCALE GENOMIC DNA]</scope>
    <source>
        <strain evidence="6">CG07_land_8_20_14_0_80_42_15</strain>
    </source>
</reference>
<dbReference type="InterPro" id="IPR036188">
    <property type="entry name" value="FAD/NAD-bd_sf"/>
</dbReference>
<accession>A0A2J0KSH8</accession>
<name>A0A2J0KSH8_9BACT</name>
<comment type="caution">
    <text evidence="6">The sequence shown here is derived from an EMBL/GenBank/DDBJ whole genome shotgun (WGS) entry which is preliminary data.</text>
</comment>
<dbReference type="PANTHER" id="PTHR42887:SF2">
    <property type="entry name" value="OS12G0638800 PROTEIN"/>
    <property type="match status" value="1"/>
</dbReference>
<keyword evidence="2" id="KW-0285">Flavoprotein</keyword>
<dbReference type="InterPro" id="IPR057661">
    <property type="entry name" value="RsdA/BaiN/AoA(So)_Rossmann"/>
</dbReference>
<dbReference type="EMBL" id="PEWV01000053">
    <property type="protein sequence ID" value="PIU41482.1"/>
    <property type="molecule type" value="Genomic_DNA"/>
</dbReference>
<protein>
    <submittedName>
        <fullName evidence="6">NAD(P)/FAD-dependent oxidoreductase</fullName>
    </submittedName>
</protein>